<dbReference type="RefSeq" id="WP_194663831.1">
    <property type="nucleotide sequence ID" value="NZ_RDPI01000019.1"/>
</dbReference>
<evidence type="ECO:0000256" key="1">
    <source>
        <dbReference type="SAM" id="SignalP"/>
    </source>
</evidence>
<dbReference type="Proteomes" id="UP000726136">
    <property type="component" value="Unassembled WGS sequence"/>
</dbReference>
<dbReference type="InterPro" id="IPR031618">
    <property type="entry name" value="T4SS_TraI"/>
</dbReference>
<sequence length="325" mass="37569">MKSIYKYLSLSVWLICTTMPAQGATSLDQLAELSDSNTLYLQEKKSEQEFFIQLKKTAKKVGYDHAYASTMIDFKKEILSKEEHWNNLLSFKNLTSLVQDGVAKGMYLKAGIVDQIDSGAERVNKDVIYLNETSYLLRQYPELTISQPHWRNYLFKEENSKPSLPKESLMPRNEKERAIWKENVEIGWSRGEEAAYREIHSRWKALFADLRGMTRYWMLVELNKISDVSLVINTQPVTHDMHNDSEEMTINPTIIKIDSQATFNPSLTKWNVVATSPNTDARSRVRDGIIDGDLLIEEVSDSQKIITTPEFEQQYEAIPNDHIYK</sequence>
<accession>A0ABR9Z8E5</accession>
<protein>
    <recommendedName>
        <fullName evidence="4">Type IV secretion system protein DotC</fullName>
    </recommendedName>
</protein>
<gene>
    <name evidence="2" type="ORF">EAY46_14945</name>
</gene>
<evidence type="ECO:0000313" key="2">
    <source>
        <dbReference type="EMBL" id="MBF4374364.1"/>
    </source>
</evidence>
<name>A0ABR9Z8E5_VIBAN</name>
<proteinExistence type="predicted"/>
<keyword evidence="1" id="KW-0732">Signal</keyword>
<organism evidence="2 3">
    <name type="scientific">Vibrio anguillarum</name>
    <name type="common">Listonella anguillarum</name>
    <dbReference type="NCBI Taxonomy" id="55601"/>
    <lineage>
        <taxon>Bacteria</taxon>
        <taxon>Pseudomonadati</taxon>
        <taxon>Pseudomonadota</taxon>
        <taxon>Gammaproteobacteria</taxon>
        <taxon>Vibrionales</taxon>
        <taxon>Vibrionaceae</taxon>
        <taxon>Vibrio</taxon>
    </lineage>
</organism>
<comment type="caution">
    <text evidence="2">The sequence shown here is derived from an EMBL/GenBank/DDBJ whole genome shotgun (WGS) entry which is preliminary data.</text>
</comment>
<reference evidence="2 3" key="1">
    <citation type="journal article" date="2021" name="PeerJ">
        <title>Analysis of 44 Vibrio anguillarum genomes reveals high genetic diversity.</title>
        <authorList>
            <person name="Hansen M.J."/>
            <person name="Dalsgaard I."/>
        </authorList>
    </citation>
    <scope>NUCLEOTIDE SEQUENCE [LARGE SCALE GENOMIC DNA]</scope>
    <source>
        <strain evidence="2 3">040915-1/1B</strain>
    </source>
</reference>
<feature type="chain" id="PRO_5046030145" description="Type IV secretion system protein DotC" evidence="1">
    <location>
        <begin position="24"/>
        <end position="325"/>
    </location>
</feature>
<evidence type="ECO:0000313" key="3">
    <source>
        <dbReference type="Proteomes" id="UP000726136"/>
    </source>
</evidence>
<evidence type="ECO:0008006" key="4">
    <source>
        <dbReference type="Google" id="ProtNLM"/>
    </source>
</evidence>
<feature type="signal peptide" evidence="1">
    <location>
        <begin position="1"/>
        <end position="23"/>
    </location>
</feature>
<keyword evidence="3" id="KW-1185">Reference proteome</keyword>
<dbReference type="Pfam" id="PF16932">
    <property type="entry name" value="T4SS_TraI"/>
    <property type="match status" value="1"/>
</dbReference>
<dbReference type="EMBL" id="RDPI01000019">
    <property type="protein sequence ID" value="MBF4374364.1"/>
    <property type="molecule type" value="Genomic_DNA"/>
</dbReference>